<keyword evidence="3" id="KW-0560">Oxidoreductase</keyword>
<dbReference type="InterPro" id="IPR011251">
    <property type="entry name" value="Luciferase-like_dom"/>
</dbReference>
<proteinExistence type="predicted"/>
<sequence length="296" mass="32173">MTDYGRELRFGVFVTPSPDLLDNSYAIADLADEHLDFIGVQDHPYQKHFLDAWAFMATLLARTERVRVVPDVANLPLHNPAVIAKAAASLDVISGGRMELALGAGAFWDAVVAMGGPRRSPGEAAQALRDAVEVTRLMWSGQRSVSYDGEFYRLKGLHPGPQPAHDMQIWLGVGGPKLLRYLGSHADGWLPSNSYFPPAALPAMNAQIDRGAAEAGRNPGSIVRAYNVFGEIGTDASGDPFRGTVSQWTDNLTMLAVEAGMDTFIYGAPDDDLTQTRRFAEEVVPAVREAVAEHRR</sequence>
<dbReference type="GO" id="GO:0008726">
    <property type="term" value="F:alkanesulfonate monooxygenase activity"/>
    <property type="evidence" value="ECO:0007669"/>
    <property type="project" value="TreeGrafter"/>
</dbReference>
<dbReference type="InterPro" id="IPR036661">
    <property type="entry name" value="Luciferase-like_sf"/>
</dbReference>
<evidence type="ECO:0000313" key="6">
    <source>
        <dbReference type="EMBL" id="SCX11071.1"/>
    </source>
</evidence>
<evidence type="ECO:0000256" key="3">
    <source>
        <dbReference type="ARBA" id="ARBA00023002"/>
    </source>
</evidence>
<organism evidence="6 7">
    <name type="scientific">Mycolicibacterium fluoranthenivorans</name>
    <dbReference type="NCBI Taxonomy" id="258505"/>
    <lineage>
        <taxon>Bacteria</taxon>
        <taxon>Bacillati</taxon>
        <taxon>Actinomycetota</taxon>
        <taxon>Actinomycetes</taxon>
        <taxon>Mycobacteriales</taxon>
        <taxon>Mycobacteriaceae</taxon>
        <taxon>Mycolicibacterium</taxon>
    </lineage>
</organism>
<evidence type="ECO:0000256" key="1">
    <source>
        <dbReference type="ARBA" id="ARBA00022630"/>
    </source>
</evidence>
<gene>
    <name evidence="6" type="ORF">SAMN02799620_01504</name>
</gene>
<dbReference type="InterPro" id="IPR050172">
    <property type="entry name" value="SsuD_RutA_monooxygenase"/>
</dbReference>
<feature type="domain" description="Luciferase-like" evidence="5">
    <location>
        <begin position="21"/>
        <end position="227"/>
    </location>
</feature>
<dbReference type="SUPFAM" id="SSF51679">
    <property type="entry name" value="Bacterial luciferase-like"/>
    <property type="match status" value="1"/>
</dbReference>
<evidence type="ECO:0000256" key="2">
    <source>
        <dbReference type="ARBA" id="ARBA00022643"/>
    </source>
</evidence>
<name>A0A1G4VSB1_9MYCO</name>
<keyword evidence="2" id="KW-0288">FMN</keyword>
<accession>A0A1G4VSB1</accession>
<evidence type="ECO:0000256" key="4">
    <source>
        <dbReference type="ARBA" id="ARBA00023033"/>
    </source>
</evidence>
<evidence type="ECO:0000259" key="5">
    <source>
        <dbReference type="Pfam" id="PF00296"/>
    </source>
</evidence>
<dbReference type="RefSeq" id="WP_090355163.1">
    <property type="nucleotide sequence ID" value="NZ_FMUB01000003.1"/>
</dbReference>
<reference evidence="7" key="1">
    <citation type="submission" date="2016-10" db="EMBL/GenBank/DDBJ databases">
        <authorList>
            <person name="Varghese N."/>
            <person name="Submissions S."/>
        </authorList>
    </citation>
    <scope>NUCLEOTIDE SEQUENCE [LARGE SCALE GENOMIC DNA]</scope>
    <source>
        <strain evidence="7">UNC267MFSha1.1M11</strain>
    </source>
</reference>
<dbReference type="Gene3D" id="3.20.20.30">
    <property type="entry name" value="Luciferase-like domain"/>
    <property type="match status" value="1"/>
</dbReference>
<dbReference type="PANTHER" id="PTHR42847">
    <property type="entry name" value="ALKANESULFONATE MONOOXYGENASE"/>
    <property type="match status" value="1"/>
</dbReference>
<dbReference type="PANTHER" id="PTHR42847:SF4">
    <property type="entry name" value="ALKANESULFONATE MONOOXYGENASE-RELATED"/>
    <property type="match status" value="1"/>
</dbReference>
<keyword evidence="1" id="KW-0285">Flavoprotein</keyword>
<dbReference type="Proteomes" id="UP000199707">
    <property type="component" value="Unassembled WGS sequence"/>
</dbReference>
<evidence type="ECO:0000313" key="7">
    <source>
        <dbReference type="Proteomes" id="UP000199707"/>
    </source>
</evidence>
<dbReference type="Pfam" id="PF00296">
    <property type="entry name" value="Bac_luciferase"/>
    <property type="match status" value="1"/>
</dbReference>
<protein>
    <submittedName>
        <fullName evidence="6">Luciferase-like monooxygenase</fullName>
    </submittedName>
</protein>
<dbReference type="CDD" id="cd01097">
    <property type="entry name" value="Tetrahydromethanopterin_reductase"/>
    <property type="match status" value="1"/>
</dbReference>
<dbReference type="AlphaFoldDB" id="A0A1G4VSB1"/>
<keyword evidence="4 6" id="KW-0503">Monooxygenase</keyword>
<dbReference type="GO" id="GO:0046306">
    <property type="term" value="P:alkanesulfonate catabolic process"/>
    <property type="evidence" value="ECO:0007669"/>
    <property type="project" value="TreeGrafter"/>
</dbReference>
<dbReference type="STRING" id="1502745.SAMN02799620_01504"/>
<dbReference type="EMBL" id="FMUB01000003">
    <property type="protein sequence ID" value="SCX11071.1"/>
    <property type="molecule type" value="Genomic_DNA"/>
</dbReference>